<dbReference type="NCBIfam" id="TIGR02937">
    <property type="entry name" value="sigma70-ECF"/>
    <property type="match status" value="1"/>
</dbReference>
<evidence type="ECO:0000259" key="7">
    <source>
        <dbReference type="Pfam" id="PF04542"/>
    </source>
</evidence>
<dbReference type="Pfam" id="PF04542">
    <property type="entry name" value="Sigma70_r2"/>
    <property type="match status" value="1"/>
</dbReference>
<dbReference type="SUPFAM" id="SSF88946">
    <property type="entry name" value="Sigma2 domain of RNA polymerase sigma factors"/>
    <property type="match status" value="1"/>
</dbReference>
<protein>
    <submittedName>
        <fullName evidence="9">RNA polymerase sigma-70 factor (ECF subfamily)</fullName>
    </submittedName>
</protein>
<dbReference type="EMBL" id="JAUSRA010000001">
    <property type="protein sequence ID" value="MDP9794032.1"/>
    <property type="molecule type" value="Genomic_DNA"/>
</dbReference>
<keyword evidence="3" id="KW-0805">Transcription regulation</keyword>
<accession>A0ABT9MRG8</accession>
<sequence>MRLDEIFEAARPRLLSLAHRLVGSHHDAEDAVQAAWVRAATADPAELINPEAWLTTVTTRLCLYQLRARRRRGELPLRADDVPGDQTAADEAFLRREEVSRAFMVVLAELSPAQRVAYVLHDLFAVPFEQVSVVLGTTTGSAKKLASRARARLRDAGPAESPRHERQVHVVEAFLAAARGGDIGRLVALLSPDVVRDADPALLRGGAQATVSGATAVAEETRTFLDRIAVAAVVLIDGRPGAVIAPGGRPSALLRFRFQDTAITHIDITRYARGSASISALPPSWPESAWRGGRQRGGSPRG</sequence>
<evidence type="ECO:0000256" key="6">
    <source>
        <dbReference type="SAM" id="MobiDB-lite"/>
    </source>
</evidence>
<dbReference type="SUPFAM" id="SSF54427">
    <property type="entry name" value="NTF2-like"/>
    <property type="match status" value="1"/>
</dbReference>
<dbReference type="Gene3D" id="3.10.450.50">
    <property type="match status" value="1"/>
</dbReference>
<organism evidence="9 10">
    <name type="scientific">Catenuloplanes nepalensis</name>
    <dbReference type="NCBI Taxonomy" id="587533"/>
    <lineage>
        <taxon>Bacteria</taxon>
        <taxon>Bacillati</taxon>
        <taxon>Actinomycetota</taxon>
        <taxon>Actinomycetes</taxon>
        <taxon>Micromonosporales</taxon>
        <taxon>Micromonosporaceae</taxon>
        <taxon>Catenuloplanes</taxon>
    </lineage>
</organism>
<comment type="caution">
    <text evidence="9">The sequence shown here is derived from an EMBL/GenBank/DDBJ whole genome shotgun (WGS) entry which is preliminary data.</text>
</comment>
<evidence type="ECO:0000313" key="10">
    <source>
        <dbReference type="Proteomes" id="UP001240984"/>
    </source>
</evidence>
<keyword evidence="5" id="KW-0804">Transcription</keyword>
<evidence type="ECO:0000256" key="1">
    <source>
        <dbReference type="ARBA" id="ARBA00010641"/>
    </source>
</evidence>
<evidence type="ECO:0000313" key="9">
    <source>
        <dbReference type="EMBL" id="MDP9794032.1"/>
    </source>
</evidence>
<dbReference type="Pfam" id="PF08281">
    <property type="entry name" value="Sigma70_r4_2"/>
    <property type="match status" value="1"/>
</dbReference>
<evidence type="ECO:0000256" key="3">
    <source>
        <dbReference type="ARBA" id="ARBA00023015"/>
    </source>
</evidence>
<keyword evidence="10" id="KW-1185">Reference proteome</keyword>
<reference evidence="9 10" key="1">
    <citation type="submission" date="2023-07" db="EMBL/GenBank/DDBJ databases">
        <title>Sequencing the genomes of 1000 actinobacteria strains.</title>
        <authorList>
            <person name="Klenk H.-P."/>
        </authorList>
    </citation>
    <scope>NUCLEOTIDE SEQUENCE [LARGE SCALE GENOMIC DNA]</scope>
    <source>
        <strain evidence="9 10">DSM 44710</strain>
    </source>
</reference>
<evidence type="ECO:0000256" key="5">
    <source>
        <dbReference type="ARBA" id="ARBA00023163"/>
    </source>
</evidence>
<keyword evidence="4" id="KW-0731">Sigma factor</keyword>
<proteinExistence type="inferred from homology"/>
<dbReference type="PANTHER" id="PTHR30173">
    <property type="entry name" value="SIGMA 19 FACTOR"/>
    <property type="match status" value="1"/>
</dbReference>
<dbReference type="InterPro" id="IPR007627">
    <property type="entry name" value="RNA_pol_sigma70_r2"/>
</dbReference>
<feature type="domain" description="RNA polymerase sigma-70 region 2" evidence="7">
    <location>
        <begin position="7"/>
        <end position="72"/>
    </location>
</feature>
<dbReference type="RefSeq" id="WP_306829145.1">
    <property type="nucleotide sequence ID" value="NZ_JAUSRA010000001.1"/>
</dbReference>
<evidence type="ECO:0000256" key="4">
    <source>
        <dbReference type="ARBA" id="ARBA00023082"/>
    </source>
</evidence>
<dbReference type="SUPFAM" id="SSF88659">
    <property type="entry name" value="Sigma3 and sigma4 domains of RNA polymerase sigma factors"/>
    <property type="match status" value="1"/>
</dbReference>
<dbReference type="InterPro" id="IPR052704">
    <property type="entry name" value="ECF_Sigma-70_Domain"/>
</dbReference>
<gene>
    <name evidence="9" type="ORF">J2S43_002544</name>
</gene>
<dbReference type="InterPro" id="IPR032710">
    <property type="entry name" value="NTF2-like_dom_sf"/>
</dbReference>
<dbReference type="Gene3D" id="1.10.1740.10">
    <property type="match status" value="1"/>
</dbReference>
<dbReference type="InterPro" id="IPR013325">
    <property type="entry name" value="RNA_pol_sigma_r2"/>
</dbReference>
<name>A0ABT9MRG8_9ACTN</name>
<dbReference type="InterPro" id="IPR013249">
    <property type="entry name" value="RNA_pol_sigma70_r4_t2"/>
</dbReference>
<feature type="region of interest" description="Disordered" evidence="6">
    <location>
        <begin position="278"/>
        <end position="302"/>
    </location>
</feature>
<comment type="similarity">
    <text evidence="1">Belongs to the sigma-70 factor family. ECF subfamily.</text>
</comment>
<dbReference type="InterPro" id="IPR013324">
    <property type="entry name" value="RNA_pol_sigma_r3/r4-like"/>
</dbReference>
<dbReference type="InterPro" id="IPR014284">
    <property type="entry name" value="RNA_pol_sigma-70_dom"/>
</dbReference>
<evidence type="ECO:0000259" key="8">
    <source>
        <dbReference type="Pfam" id="PF08281"/>
    </source>
</evidence>
<dbReference type="PANTHER" id="PTHR30173:SF43">
    <property type="entry name" value="ECF RNA POLYMERASE SIGMA FACTOR SIGI-RELATED"/>
    <property type="match status" value="1"/>
</dbReference>
<evidence type="ECO:0000256" key="2">
    <source>
        <dbReference type="ARBA" id="ARBA00011344"/>
    </source>
</evidence>
<dbReference type="Proteomes" id="UP001240984">
    <property type="component" value="Unassembled WGS sequence"/>
</dbReference>
<dbReference type="InterPro" id="IPR036388">
    <property type="entry name" value="WH-like_DNA-bd_sf"/>
</dbReference>
<feature type="domain" description="RNA polymerase sigma factor 70 region 4 type 2" evidence="8">
    <location>
        <begin position="101"/>
        <end position="153"/>
    </location>
</feature>
<dbReference type="Gene3D" id="1.10.10.10">
    <property type="entry name" value="Winged helix-like DNA-binding domain superfamily/Winged helix DNA-binding domain"/>
    <property type="match status" value="1"/>
</dbReference>
<comment type="subunit">
    <text evidence="2">Interacts transiently with the RNA polymerase catalytic core formed by RpoA, RpoB, RpoC and RpoZ (2 alpha, 1 beta, 1 beta' and 1 omega subunit) to form the RNA polymerase holoenzyme that can initiate transcription.</text>
</comment>